<dbReference type="Pfam" id="PF13880">
    <property type="entry name" value="Acetyltransf_13"/>
    <property type="match status" value="1"/>
</dbReference>
<feature type="non-terminal residue" evidence="2">
    <location>
        <position position="1"/>
    </location>
</feature>
<dbReference type="PANTHER" id="PTHR45884">
    <property type="entry name" value="N-ACETYLTRANSFERASE ECO"/>
    <property type="match status" value="1"/>
</dbReference>
<gene>
    <name evidence="2" type="ORF">XENOCAPTIV_012096</name>
</gene>
<dbReference type="PANTHER" id="PTHR45884:SF3">
    <property type="entry name" value="N-ACETYLTRANSFERASE ESCO2"/>
    <property type="match status" value="1"/>
</dbReference>
<evidence type="ECO:0000259" key="1">
    <source>
        <dbReference type="Pfam" id="PF13880"/>
    </source>
</evidence>
<evidence type="ECO:0000313" key="3">
    <source>
        <dbReference type="Proteomes" id="UP001434883"/>
    </source>
</evidence>
<evidence type="ECO:0000313" key="2">
    <source>
        <dbReference type="EMBL" id="MEQ2193744.1"/>
    </source>
</evidence>
<keyword evidence="3" id="KW-1185">Reference proteome</keyword>
<name>A0ABV0QD49_9TELE</name>
<organism evidence="2 3">
    <name type="scientific">Xenoophorus captivus</name>
    <dbReference type="NCBI Taxonomy" id="1517983"/>
    <lineage>
        <taxon>Eukaryota</taxon>
        <taxon>Metazoa</taxon>
        <taxon>Chordata</taxon>
        <taxon>Craniata</taxon>
        <taxon>Vertebrata</taxon>
        <taxon>Euteleostomi</taxon>
        <taxon>Actinopterygii</taxon>
        <taxon>Neopterygii</taxon>
        <taxon>Teleostei</taxon>
        <taxon>Neoteleostei</taxon>
        <taxon>Acanthomorphata</taxon>
        <taxon>Ovalentaria</taxon>
        <taxon>Atherinomorphae</taxon>
        <taxon>Cyprinodontiformes</taxon>
        <taxon>Goodeidae</taxon>
        <taxon>Xenoophorus</taxon>
    </lineage>
</organism>
<comment type="caution">
    <text evidence="2">The sequence shown here is derived from an EMBL/GenBank/DDBJ whole genome shotgun (WGS) entry which is preliminary data.</text>
</comment>
<reference evidence="2 3" key="1">
    <citation type="submission" date="2021-06" db="EMBL/GenBank/DDBJ databases">
        <authorList>
            <person name="Palmer J.M."/>
        </authorList>
    </citation>
    <scope>NUCLEOTIDE SEQUENCE [LARGE SCALE GENOMIC DNA]</scope>
    <source>
        <strain evidence="2 3">XC_2019</strain>
        <tissue evidence="2">Muscle</tissue>
    </source>
</reference>
<accession>A0ABV0QD49</accession>
<proteinExistence type="predicted"/>
<dbReference type="InterPro" id="IPR028009">
    <property type="entry name" value="ESCO_Acetyltransf_dom"/>
</dbReference>
<dbReference type="EMBL" id="JAHRIN010008659">
    <property type="protein sequence ID" value="MEQ2193744.1"/>
    <property type="molecule type" value="Genomic_DNA"/>
</dbReference>
<dbReference type="Proteomes" id="UP001434883">
    <property type="component" value="Unassembled WGS sequence"/>
</dbReference>
<protein>
    <recommendedName>
        <fullName evidence="1">N-acetyltransferase ESCO acetyl-transferase domain-containing protein</fullName>
    </recommendedName>
</protein>
<feature type="domain" description="N-acetyltransferase ESCO acetyl-transferase" evidence="1">
    <location>
        <begin position="64"/>
        <end position="92"/>
    </location>
</feature>
<sequence>GWKKERVVAEFWDGKIILVLPDDPKYAVKKAYRVLEQPDENKDMTKDDFMERHRAWCCSTVPEQALCGISRIWVFSLARRQGIATRMLDTVR</sequence>